<protein>
    <submittedName>
        <fullName evidence="2">Uncharacterized protein</fullName>
    </submittedName>
</protein>
<evidence type="ECO:0000256" key="1">
    <source>
        <dbReference type="SAM" id="SignalP"/>
    </source>
</evidence>
<dbReference type="GeneID" id="87957758"/>
<dbReference type="RefSeq" id="XP_062793388.1">
    <property type="nucleotide sequence ID" value="XM_062937337.1"/>
</dbReference>
<keyword evidence="1" id="KW-0732">Signal</keyword>
<proteinExistence type="predicted"/>
<dbReference type="EMBL" id="CP141887">
    <property type="protein sequence ID" value="WRT68649.1"/>
    <property type="molecule type" value="Genomic_DNA"/>
</dbReference>
<name>A0ABZ1D3N7_9TREE</name>
<feature type="signal peptide" evidence="1">
    <location>
        <begin position="1"/>
        <end position="24"/>
    </location>
</feature>
<organism evidence="2 3">
    <name type="scientific">Kwoniella shivajii</name>
    <dbReference type="NCBI Taxonomy" id="564305"/>
    <lineage>
        <taxon>Eukaryota</taxon>
        <taxon>Fungi</taxon>
        <taxon>Dikarya</taxon>
        <taxon>Basidiomycota</taxon>
        <taxon>Agaricomycotina</taxon>
        <taxon>Tremellomycetes</taxon>
        <taxon>Tremellales</taxon>
        <taxon>Cryptococcaceae</taxon>
        <taxon>Kwoniella</taxon>
    </lineage>
</organism>
<gene>
    <name evidence="2" type="ORF">IL334_005628</name>
</gene>
<reference evidence="2 3" key="1">
    <citation type="submission" date="2024-01" db="EMBL/GenBank/DDBJ databases">
        <title>Comparative genomics of Cryptococcus and Kwoniella reveals pathogenesis evolution and contrasting modes of karyotype evolution via chromosome fusion or intercentromeric recombination.</title>
        <authorList>
            <person name="Coelho M.A."/>
            <person name="David-Palma M."/>
            <person name="Shea T."/>
            <person name="Bowers K."/>
            <person name="McGinley-Smith S."/>
            <person name="Mohammad A.W."/>
            <person name="Gnirke A."/>
            <person name="Yurkov A.M."/>
            <person name="Nowrousian M."/>
            <person name="Sun S."/>
            <person name="Cuomo C.A."/>
            <person name="Heitman J."/>
        </authorList>
    </citation>
    <scope>NUCLEOTIDE SEQUENCE [LARGE SCALE GENOMIC DNA]</scope>
    <source>
        <strain evidence="2">CBS 11374</strain>
    </source>
</reference>
<accession>A0ABZ1D3N7</accession>
<dbReference type="Proteomes" id="UP001329825">
    <property type="component" value="Chromosome 7"/>
</dbReference>
<sequence length="220" mass="24048">MLFSSPIPVIFSLLMASTFTLTEAAVVPRDNEADSLVSLGLFFAYLEWEETIEKVKNETTEPCVFITSPPLVRVNSTNLNEGNGAGQRIHWSLNETGTVHVANFTSAGNIISNDNTNTKTNGDISNPAQQEIKEEQFLVTFLQADTEGIKYDDDAKEQTKTVEPRPTKSASCTVSVTAKPTGQHFFNLTQIAEQKMINYTTSEGEWGATCTEVSSAPTAK</sequence>
<evidence type="ECO:0000313" key="3">
    <source>
        <dbReference type="Proteomes" id="UP001329825"/>
    </source>
</evidence>
<evidence type="ECO:0000313" key="2">
    <source>
        <dbReference type="EMBL" id="WRT68649.1"/>
    </source>
</evidence>
<feature type="chain" id="PRO_5047038894" evidence="1">
    <location>
        <begin position="25"/>
        <end position="220"/>
    </location>
</feature>
<keyword evidence="3" id="KW-1185">Reference proteome</keyword>